<sequence length="121" mass="14333">MTGDHTTHNNSHCRIENVHGVTIINCPNLKRNPFIEINNTQQFAAGKANMCIWVAENQHSNKDAIAHISIKRGQIFKHQHEYQHQHEHQHQYRHHQHHHRTRPDAAEKSFQYFNHFKSNVP</sequence>
<dbReference type="EMBL" id="JXJN01003889">
    <property type="status" value="NOT_ANNOTATED_CDS"/>
    <property type="molecule type" value="Genomic_DNA"/>
</dbReference>
<name>A0A1B0AV22_9MUSC</name>
<reference evidence="1" key="2">
    <citation type="submission" date="2020-05" db="UniProtKB">
        <authorList>
            <consortium name="EnsemblMetazoa"/>
        </authorList>
    </citation>
    <scope>IDENTIFICATION</scope>
    <source>
        <strain evidence="1">IAEA</strain>
    </source>
</reference>
<dbReference type="AlphaFoldDB" id="A0A1B0AV22"/>
<dbReference type="EMBL" id="JXJN01003890">
    <property type="status" value="NOT_ANNOTATED_CDS"/>
    <property type="molecule type" value="Genomic_DNA"/>
</dbReference>
<dbReference type="Proteomes" id="UP000092460">
    <property type="component" value="Unassembled WGS sequence"/>
</dbReference>
<protein>
    <submittedName>
        <fullName evidence="1">Uncharacterized protein</fullName>
    </submittedName>
</protein>
<evidence type="ECO:0000313" key="2">
    <source>
        <dbReference type="Proteomes" id="UP000092460"/>
    </source>
</evidence>
<dbReference type="EnsemblMetazoa" id="GPPI009644-RA">
    <property type="protein sequence ID" value="GPPI009644-PA"/>
    <property type="gene ID" value="GPPI009644"/>
</dbReference>
<evidence type="ECO:0000313" key="1">
    <source>
        <dbReference type="EnsemblMetazoa" id="GPPI009644-PA"/>
    </source>
</evidence>
<dbReference type="EMBL" id="JXJN01003891">
    <property type="status" value="NOT_ANNOTATED_CDS"/>
    <property type="molecule type" value="Genomic_DNA"/>
</dbReference>
<accession>A0A1B0AV22</accession>
<proteinExistence type="predicted"/>
<dbReference type="VEuPathDB" id="VectorBase:GPPI009644"/>
<keyword evidence="2" id="KW-1185">Reference proteome</keyword>
<reference evidence="2" key="1">
    <citation type="submission" date="2015-01" db="EMBL/GenBank/DDBJ databases">
        <authorList>
            <person name="Aksoy S."/>
            <person name="Warren W."/>
            <person name="Wilson R.K."/>
        </authorList>
    </citation>
    <scope>NUCLEOTIDE SEQUENCE [LARGE SCALE GENOMIC DNA]</scope>
    <source>
        <strain evidence="2">IAEA</strain>
    </source>
</reference>
<organism evidence="1 2">
    <name type="scientific">Glossina palpalis gambiensis</name>
    <dbReference type="NCBI Taxonomy" id="67801"/>
    <lineage>
        <taxon>Eukaryota</taxon>
        <taxon>Metazoa</taxon>
        <taxon>Ecdysozoa</taxon>
        <taxon>Arthropoda</taxon>
        <taxon>Hexapoda</taxon>
        <taxon>Insecta</taxon>
        <taxon>Pterygota</taxon>
        <taxon>Neoptera</taxon>
        <taxon>Endopterygota</taxon>
        <taxon>Diptera</taxon>
        <taxon>Brachycera</taxon>
        <taxon>Muscomorpha</taxon>
        <taxon>Hippoboscoidea</taxon>
        <taxon>Glossinidae</taxon>
        <taxon>Glossina</taxon>
    </lineage>
</organism>